<name>A0A8H3LI80_9GLOM</name>
<dbReference type="Gene3D" id="3.40.50.300">
    <property type="entry name" value="P-loop containing nucleotide triphosphate hydrolases"/>
    <property type="match status" value="1"/>
</dbReference>
<evidence type="ECO:0000256" key="1">
    <source>
        <dbReference type="SAM" id="MobiDB-lite"/>
    </source>
</evidence>
<accession>A0A8H3LI80</accession>
<organism evidence="3 4">
    <name type="scientific">Rhizophagus clarus</name>
    <dbReference type="NCBI Taxonomy" id="94130"/>
    <lineage>
        <taxon>Eukaryota</taxon>
        <taxon>Fungi</taxon>
        <taxon>Fungi incertae sedis</taxon>
        <taxon>Mucoromycota</taxon>
        <taxon>Glomeromycotina</taxon>
        <taxon>Glomeromycetes</taxon>
        <taxon>Glomerales</taxon>
        <taxon>Glomeraceae</taxon>
        <taxon>Rhizophagus</taxon>
    </lineage>
</organism>
<evidence type="ECO:0000313" key="4">
    <source>
        <dbReference type="Proteomes" id="UP000615446"/>
    </source>
</evidence>
<reference evidence="3" key="1">
    <citation type="submission" date="2019-10" db="EMBL/GenBank/DDBJ databases">
        <title>Conservation and host-specific expression of non-tandemly repeated heterogenous ribosome RNA gene in arbuscular mycorrhizal fungi.</title>
        <authorList>
            <person name="Maeda T."/>
            <person name="Kobayashi Y."/>
            <person name="Nakagawa T."/>
            <person name="Ezawa T."/>
            <person name="Yamaguchi K."/>
            <person name="Bino T."/>
            <person name="Nishimoto Y."/>
            <person name="Shigenobu S."/>
            <person name="Kawaguchi M."/>
        </authorList>
    </citation>
    <scope>NUCLEOTIDE SEQUENCE</scope>
    <source>
        <strain evidence="3">HR1</strain>
    </source>
</reference>
<evidence type="ECO:0000259" key="2">
    <source>
        <dbReference type="PROSITE" id="PS51717"/>
    </source>
</evidence>
<dbReference type="InterPro" id="IPR030383">
    <property type="entry name" value="G_VLIG_dom"/>
</dbReference>
<dbReference type="PANTHER" id="PTHR22796">
    <property type="entry name" value="URG4-RELATED"/>
    <property type="match status" value="1"/>
</dbReference>
<evidence type="ECO:0000313" key="3">
    <source>
        <dbReference type="EMBL" id="GES86537.1"/>
    </source>
</evidence>
<dbReference type="SUPFAM" id="SSF52540">
    <property type="entry name" value="P-loop containing nucleoside triphosphate hydrolases"/>
    <property type="match status" value="1"/>
</dbReference>
<dbReference type="PROSITE" id="PS51717">
    <property type="entry name" value="G_VLIG"/>
    <property type="match status" value="1"/>
</dbReference>
<dbReference type="Pfam" id="PF25683">
    <property type="entry name" value="URGCP_GTPase"/>
    <property type="match status" value="1"/>
</dbReference>
<dbReference type="GO" id="GO:0005525">
    <property type="term" value="F:GTP binding"/>
    <property type="evidence" value="ECO:0007669"/>
    <property type="project" value="InterPro"/>
</dbReference>
<dbReference type="EMBL" id="BLAL01000160">
    <property type="protein sequence ID" value="GES86537.1"/>
    <property type="molecule type" value="Genomic_DNA"/>
</dbReference>
<protein>
    <submittedName>
        <fullName evidence="3">Up-regulator of cell proliferation-like</fullName>
    </submittedName>
</protein>
<dbReference type="Proteomes" id="UP000615446">
    <property type="component" value="Unassembled WGS sequence"/>
</dbReference>
<dbReference type="InterPro" id="IPR027417">
    <property type="entry name" value="P-loop_NTPase"/>
</dbReference>
<feature type="domain" description="VLIG-type G" evidence="2">
    <location>
        <begin position="1045"/>
        <end position="1152"/>
    </location>
</feature>
<sequence>MNVVVCSGGLSGLIFALSLSEIFVVKNISGNILVYHEDVDSKNQLLLVNEHDFLRLPKNIRDYVSSAAVFKEIFSDQQQSAYFMDELKNKLLELINLPNVLADGYGDLCNNFHFEKKATSERYELKIDFQTPKGQLQNDEVLSLLQTRYFMQIQDNDQNFLKINLSKSEYDNIELDASSNLNLIKNNPWLINMIRDGFQIFEINIDVDLASVIKGSDNLLVSNEFYKSQRDGQNESFVCVIGDSAFSPFDYKSWQNRSTNLGIAISTATILAEQLAVEHENTRNKLNEFSNAMLNFQKRLEHRFQLTSMNNILLKVTNNIIDNYNEQHYMNPLSSINPSDFMSFLKKYPQLFGIDCTYDDGRTYDHEGVNILDGIKEKYNTKPSAPETFLKKLDKIQIIANYFIIFESFLSFRNLSNNEESSNDAVSDLSSKDSDDSSDEETSSDSLDGISLEEFFNVTFGEEEINYDATIFITDELTKEVFKDKVVSCLKDPTKGILRNIFPHIVDIINRTISLQRIQDCIQQISEEIDDPSQLLRRLANCKGRDYLVAFLDKVPKKEFSKVLLSLIRANIPIPLLFTNKNEYSQKGLRVLREMHNLTLQNYHLLLSFNLSTSELDSPFSKKLYSTICKHRENRLSITSAGSIDISFHSASENNGRKPVAITEVYFEENPHQTLISLISSFSQFAFYMFLHVNDQDFEGNSPSSELKKLLDTIVTGSSNDQYLSEISVIYWSKLRNNDPFSRRKKNLKKLLEQHFNSECIKIEQISNDLNQFIEKKKDDVFKQLSKPGTKIICPPLYIKLSETDKEPLNIWKSEIEESLFASKMEFIKFESRSDIFRATHLEYEIEALNDMRSTTKSQRNSKFMSEGEILSKIQRYREEQLELSTKEPLSIFIDFAQLINENNIEKMRNFAYQIDVYFKKYLRELQILNIDTERDNIRLKIEENDISIHDFWREFIILSELSETKYSNHPIYETNNLMLIKYYHETDETVLKQLYNVSQKKLQEAYKTWILEGEPLQLLDGLSLRSLPTKFLSNVLSNLMTNVKRRLVVISVIGLESSGKSTLLNYLFHCGFATSASRCTKGVYMSYRTANFDEKIIDLLILDSEGMASTAQKHTTNRTDFDRKITLLALMCSQIVIINTKGLTRDIGDILEVSSWHLDAMRHRDSKARLHFVLRDMVDTTMEAQEPAFKDIVDGLKRMFKLIPGSEDKLENFMSIERKDVHLLENAFSCYQDDFRPRVANIDKTDNINLPAEVFPAKISSLRKSFLKSALSTENASKQFTNVQGFIPYMKTVWSKINIFGNFLHFKSFNEIQEWHQMRFIVSNIKETKLSEFTTKAKNIINHHLEELQSDYSKWSQIDETFRKELDLLTENLKTVSIRCYLDSVQEQFYANIVEEGKILIYNMIAEERREQDAQWMTSVREYKDSWLSQCAMEKVGENIKRLNRNSKKIDKTECKQIFEETWKEVEDDRKDFIRRMIFRPEDLKQHVQGAFNNAVKDFCLTVRPDSKQKEKEKFKKDFCARLQQPSTLEEHVDIDIQKIQNIIEVEQNIFSYFKQRTNKKEIAQEIKDKLEQIVSEITSDLDQKSSLHIEYGQTIKWYEKLCNCLFEFTQLPTSKIEFNTDFDFIEKYLRSQIYVTLRNNSIRWKNKQNEKLNKLKTDLFSSFQKILTDHSNESLSNEVLSYILVAFRQQLEMKEKTIGEKLQNYLKQGWTDTNTAANYAYNQTFGVLDINAIREYLKNPTEYMINLFNNDYNIYSKILVDSTLHEIDDYCKILKGSLIKAVSVWSASFDTNKKHEQSKLSDLLHYLSEKYNINIENPVPENNLSKILKDVNNLFGSIIIEKPVDFCKLLISLIEIRNIHDIWTDTDKLESKKRMSKYLKAKITYWNRIGCLARCPLCSSKCELPNDGHTQHQVTKHLLPAFSGFRGRDTRHPTLIVCTENAAHDEHRWGYYRDSIYLPLTKFLSKYHPSWLPFPRSEPSDEHVAKMRAIWWKLKDELCEKYDMIDNTDPSWEFRYGSLIPE</sequence>
<dbReference type="OrthoDB" id="1597724at2759"/>
<feature type="region of interest" description="Disordered" evidence="1">
    <location>
        <begin position="421"/>
        <end position="446"/>
    </location>
</feature>
<proteinExistence type="predicted"/>
<dbReference type="PANTHER" id="PTHR22796:SF1">
    <property type="entry name" value="VWFA DOMAIN-CONTAINING PROTEIN"/>
    <property type="match status" value="1"/>
</dbReference>
<comment type="caution">
    <text evidence="3">The sequence shown here is derived from an EMBL/GenBank/DDBJ whole genome shotgun (WGS) entry which is preliminary data.</text>
</comment>
<gene>
    <name evidence="3" type="ORF">RCL2_001359400</name>
</gene>